<proteinExistence type="predicted"/>
<keyword evidence="3" id="KW-1185">Reference proteome</keyword>
<feature type="region of interest" description="Disordered" evidence="1">
    <location>
        <begin position="234"/>
        <end position="254"/>
    </location>
</feature>
<evidence type="ECO:0000313" key="2">
    <source>
        <dbReference type="EMBL" id="KAJ8313355.1"/>
    </source>
</evidence>
<evidence type="ECO:0000313" key="3">
    <source>
        <dbReference type="Proteomes" id="UP001217089"/>
    </source>
</evidence>
<gene>
    <name evidence="2" type="ORF">KUTeg_009141</name>
</gene>
<name>A0ABQ9F7L5_TEGGR</name>
<sequence>MENQLNQEKKLFVKSCTVLNHDPIILVERPPSPENIRKVAKIAMSYDEDESAILERDKPRYMRQLRHKVRTPSLLTTIDAFTVKTKKKRNIWDNVLDEMKPMQFQSTVRPYSKLTERERTDLEAGWSFHKPRLEAAEDLDEEQKALVCVQKKKKGKHAKSAQPKMTVEKIIQKGQDSGADSDTDTDELTPFITQMAKIRSHSSTVKGSDNAIDINKIRREKTEDETSKAVRFAVTPTSVKTKRKSRSSATKVVL</sequence>
<evidence type="ECO:0000256" key="1">
    <source>
        <dbReference type="SAM" id="MobiDB-lite"/>
    </source>
</evidence>
<organism evidence="2 3">
    <name type="scientific">Tegillarca granosa</name>
    <name type="common">Malaysian cockle</name>
    <name type="synonym">Anadara granosa</name>
    <dbReference type="NCBI Taxonomy" id="220873"/>
    <lineage>
        <taxon>Eukaryota</taxon>
        <taxon>Metazoa</taxon>
        <taxon>Spiralia</taxon>
        <taxon>Lophotrochozoa</taxon>
        <taxon>Mollusca</taxon>
        <taxon>Bivalvia</taxon>
        <taxon>Autobranchia</taxon>
        <taxon>Pteriomorphia</taxon>
        <taxon>Arcoida</taxon>
        <taxon>Arcoidea</taxon>
        <taxon>Arcidae</taxon>
        <taxon>Tegillarca</taxon>
    </lineage>
</organism>
<comment type="caution">
    <text evidence="2">The sequence shown here is derived from an EMBL/GenBank/DDBJ whole genome shotgun (WGS) entry which is preliminary data.</text>
</comment>
<reference evidence="2 3" key="1">
    <citation type="submission" date="2022-12" db="EMBL/GenBank/DDBJ databases">
        <title>Chromosome-level genome of Tegillarca granosa.</title>
        <authorList>
            <person name="Kim J."/>
        </authorList>
    </citation>
    <scope>NUCLEOTIDE SEQUENCE [LARGE SCALE GENOMIC DNA]</scope>
    <source>
        <strain evidence="2">Teg-2019</strain>
        <tissue evidence="2">Adductor muscle</tissue>
    </source>
</reference>
<dbReference type="EMBL" id="JARBDR010000376">
    <property type="protein sequence ID" value="KAJ8313355.1"/>
    <property type="molecule type" value="Genomic_DNA"/>
</dbReference>
<protein>
    <submittedName>
        <fullName evidence="2">Uncharacterized protein</fullName>
    </submittedName>
</protein>
<accession>A0ABQ9F7L5</accession>
<dbReference type="Proteomes" id="UP001217089">
    <property type="component" value="Unassembled WGS sequence"/>
</dbReference>